<feature type="compositionally biased region" description="Basic and acidic residues" evidence="1">
    <location>
        <begin position="439"/>
        <end position="451"/>
    </location>
</feature>
<evidence type="ECO:0000313" key="3">
    <source>
        <dbReference type="Proteomes" id="UP001605036"/>
    </source>
</evidence>
<evidence type="ECO:0000313" key="2">
    <source>
        <dbReference type="EMBL" id="KAL2650066.1"/>
    </source>
</evidence>
<reference evidence="2 3" key="1">
    <citation type="submission" date="2024-09" db="EMBL/GenBank/DDBJ databases">
        <title>Chromosome-scale assembly of Riccia fluitans.</title>
        <authorList>
            <person name="Paukszto L."/>
            <person name="Sawicki J."/>
            <person name="Karawczyk K."/>
            <person name="Piernik-Szablinska J."/>
            <person name="Szczecinska M."/>
            <person name="Mazdziarz M."/>
        </authorList>
    </citation>
    <scope>NUCLEOTIDE SEQUENCE [LARGE SCALE GENOMIC DNA]</scope>
    <source>
        <strain evidence="2">Rf_01</strain>
        <tissue evidence="2">Aerial parts of the thallus</tissue>
    </source>
</reference>
<evidence type="ECO:0000256" key="1">
    <source>
        <dbReference type="SAM" id="MobiDB-lite"/>
    </source>
</evidence>
<dbReference type="Proteomes" id="UP001605036">
    <property type="component" value="Unassembled WGS sequence"/>
</dbReference>
<accession>A0ABD1ZGJ6</accession>
<dbReference type="AlphaFoldDB" id="A0ABD1ZGJ6"/>
<comment type="caution">
    <text evidence="2">The sequence shown here is derived from an EMBL/GenBank/DDBJ whole genome shotgun (WGS) entry which is preliminary data.</text>
</comment>
<dbReference type="EMBL" id="JBHFFA010000001">
    <property type="protein sequence ID" value="KAL2650066.1"/>
    <property type="molecule type" value="Genomic_DNA"/>
</dbReference>
<gene>
    <name evidence="2" type="ORF">R1flu_018194</name>
</gene>
<feature type="region of interest" description="Disordered" evidence="1">
    <location>
        <begin position="426"/>
        <end position="465"/>
    </location>
</feature>
<keyword evidence="3" id="KW-1185">Reference proteome</keyword>
<protein>
    <submittedName>
        <fullName evidence="2">Uncharacterized protein</fullName>
    </submittedName>
</protein>
<feature type="compositionally biased region" description="Basic and acidic residues" evidence="1">
    <location>
        <begin position="34"/>
        <end position="43"/>
    </location>
</feature>
<feature type="compositionally biased region" description="Basic and acidic residues" evidence="1">
    <location>
        <begin position="1"/>
        <end position="18"/>
    </location>
</feature>
<sequence>MESRRIFEKVQTEREGRPSRVSGTELGFPFPRGVESKRSTRKEDKLTTEWVDEEGIGLQRFISRGSGFTAYYVTGECSYSGEFFSLRKVGLSLMRYGLPKASPEGSSVARKRVPLSEVSVNREAENNLSSAIPLKVSASETKGDDENQSLFSNIPFLTKISRKKRGTFKSSDAGMKDQVDAIAAETVRTGGTRLFQEGECNSVLRLQRTQVLRVPRTTTIANDLLDPIPKERFMGKMTFANEFSIMGHKLGVEKMNLEGHIARMLDTSSATNDGNAVEPKPAMLFVFQTCGQEETKPRRSRAAKGNSDLRNAVTKAKAKVAGTLKQEEFKARNIDLKVKSDPKLTCGSSLFSSYLKPSKRARLITSVSKTPDDTKCILGKFHSSSAEAKLEAAETFEFPASSSEEFRSLELPEWAKIFKRKQEETLFGESSTGAGAPDESFKVDDIPDESAKVATTPSPGLSMSPLKKIEDRVDMLLDRLKSFWGEAHVEAVRPAA</sequence>
<proteinExistence type="predicted"/>
<organism evidence="2 3">
    <name type="scientific">Riccia fluitans</name>
    <dbReference type="NCBI Taxonomy" id="41844"/>
    <lineage>
        <taxon>Eukaryota</taxon>
        <taxon>Viridiplantae</taxon>
        <taxon>Streptophyta</taxon>
        <taxon>Embryophyta</taxon>
        <taxon>Marchantiophyta</taxon>
        <taxon>Marchantiopsida</taxon>
        <taxon>Marchantiidae</taxon>
        <taxon>Marchantiales</taxon>
        <taxon>Ricciaceae</taxon>
        <taxon>Riccia</taxon>
    </lineage>
</organism>
<feature type="region of interest" description="Disordered" evidence="1">
    <location>
        <begin position="1"/>
        <end position="43"/>
    </location>
</feature>
<name>A0ABD1ZGJ6_9MARC</name>